<dbReference type="Pfam" id="PF10415">
    <property type="entry name" value="FumaraseC_C"/>
    <property type="match status" value="1"/>
</dbReference>
<dbReference type="Proteomes" id="UP000031397">
    <property type="component" value="Unassembled WGS sequence"/>
</dbReference>
<comment type="subunit">
    <text evidence="4">Homotetramer.</text>
</comment>
<comment type="subcellular location">
    <subcellularLocation>
        <location evidence="4">Cytoplasm</location>
    </subcellularLocation>
</comment>
<dbReference type="PRINTS" id="PR00149">
    <property type="entry name" value="FUMRATELYASE"/>
</dbReference>
<dbReference type="InterPro" id="IPR020557">
    <property type="entry name" value="Fumarate_lyase_CS"/>
</dbReference>
<evidence type="ECO:0000313" key="8">
    <source>
        <dbReference type="Proteomes" id="UP000031397"/>
    </source>
</evidence>
<dbReference type="InterPro" id="IPR024083">
    <property type="entry name" value="Fumarase/histidase_N"/>
</dbReference>
<organism evidence="7 8">
    <name type="scientific">Fructilactobacillus fructivorans</name>
    <dbReference type="NCBI Taxonomy" id="1614"/>
    <lineage>
        <taxon>Bacteria</taxon>
        <taxon>Bacillati</taxon>
        <taxon>Bacillota</taxon>
        <taxon>Bacilli</taxon>
        <taxon>Lactobacillales</taxon>
        <taxon>Lactobacillaceae</taxon>
        <taxon>Fructilactobacillus</taxon>
    </lineage>
</organism>
<keyword evidence="4" id="KW-0816">Tricarboxylic acid cycle</keyword>
<accession>A0A0C1LYJ0</accession>
<dbReference type="GeneID" id="74913291"/>
<dbReference type="Gene3D" id="1.10.275.10">
    <property type="entry name" value="Fumarase/aspartase (N-terminal domain)"/>
    <property type="match status" value="1"/>
</dbReference>
<dbReference type="FunFam" id="1.10.40.30:FF:000002">
    <property type="entry name" value="Fumarate hydratase class II"/>
    <property type="match status" value="1"/>
</dbReference>
<feature type="binding site" evidence="4">
    <location>
        <position position="314"/>
    </location>
    <ligand>
        <name>substrate</name>
    </ligand>
</feature>
<dbReference type="InterPro" id="IPR000362">
    <property type="entry name" value="Fumarate_lyase_fam"/>
</dbReference>
<dbReference type="GO" id="GO:0005737">
    <property type="term" value="C:cytoplasm"/>
    <property type="evidence" value="ECO:0007669"/>
    <property type="project" value="UniProtKB-SubCell"/>
</dbReference>
<keyword evidence="3 4" id="KW-0456">Lyase</keyword>
<dbReference type="PANTHER" id="PTHR11444">
    <property type="entry name" value="ASPARTATEAMMONIA/ARGININOSUCCINATE/ADENYLOSUCCINATE LYASE"/>
    <property type="match status" value="1"/>
</dbReference>
<feature type="binding site" evidence="4">
    <location>
        <begin position="100"/>
        <end position="102"/>
    </location>
    <ligand>
        <name>substrate</name>
    </ligand>
</feature>
<feature type="domain" description="Fumarase C C-terminal" evidence="6">
    <location>
        <begin position="404"/>
        <end position="456"/>
    </location>
</feature>
<dbReference type="GO" id="GO:0006106">
    <property type="term" value="P:fumarate metabolic process"/>
    <property type="evidence" value="ECO:0007669"/>
    <property type="project" value="InterPro"/>
</dbReference>
<dbReference type="UniPathway" id="UPA00223">
    <property type="reaction ID" value="UER01007"/>
</dbReference>
<dbReference type="AlphaFoldDB" id="A0A0C1LYJ0"/>
<feature type="binding site" evidence="4">
    <location>
        <position position="183"/>
    </location>
    <ligand>
        <name>substrate</name>
    </ligand>
</feature>
<dbReference type="HAMAP" id="MF_00743">
    <property type="entry name" value="FumaraseC"/>
    <property type="match status" value="1"/>
</dbReference>
<keyword evidence="8" id="KW-1185">Reference proteome</keyword>
<dbReference type="InterPro" id="IPR008948">
    <property type="entry name" value="L-Aspartase-like"/>
</dbReference>
<name>A0A0C1LYJ0_9LACO</name>
<dbReference type="EC" id="4.2.1.2" evidence="4"/>
<comment type="similarity">
    <text evidence="2 4">Belongs to the class-II fumarase/aspartase family. Fumarase subfamily.</text>
</comment>
<comment type="function">
    <text evidence="4">Involved in the TCA cycle. Catalyzes the stereospecific interconversion of fumarate to L-malate.</text>
</comment>
<comment type="catalytic activity">
    <reaction evidence="1">
        <text>L-aspartate = fumarate + NH4(+)</text>
        <dbReference type="Rhea" id="RHEA:16601"/>
        <dbReference type="ChEBI" id="CHEBI:28938"/>
        <dbReference type="ChEBI" id="CHEBI:29806"/>
        <dbReference type="ChEBI" id="CHEBI:29991"/>
        <dbReference type="EC" id="4.3.1.1"/>
    </reaction>
</comment>
<dbReference type="GO" id="GO:0006099">
    <property type="term" value="P:tricarboxylic acid cycle"/>
    <property type="evidence" value="ECO:0007669"/>
    <property type="project" value="UniProtKB-UniRule"/>
</dbReference>
<evidence type="ECO:0000256" key="4">
    <source>
        <dbReference type="HAMAP-Rule" id="MF_00743"/>
    </source>
</evidence>
<feature type="binding site" evidence="4">
    <location>
        <begin position="319"/>
        <end position="321"/>
    </location>
    <ligand>
        <name>substrate</name>
    </ligand>
</feature>
<dbReference type="EMBL" id="JOJZ01000013">
    <property type="protein sequence ID" value="KID41950.1"/>
    <property type="molecule type" value="Genomic_DNA"/>
</dbReference>
<dbReference type="InterPro" id="IPR005677">
    <property type="entry name" value="Fum_hydII"/>
</dbReference>
<dbReference type="SUPFAM" id="SSF48557">
    <property type="entry name" value="L-aspartase-like"/>
    <property type="match status" value="1"/>
</dbReference>
<dbReference type="Gene3D" id="1.20.200.10">
    <property type="entry name" value="Fumarase/aspartase (Central domain)"/>
    <property type="match status" value="1"/>
</dbReference>
<dbReference type="PATRIC" id="fig|1614.7.peg.588"/>
<proteinExistence type="inferred from homology"/>
<evidence type="ECO:0000256" key="2">
    <source>
        <dbReference type="ARBA" id="ARBA00009084"/>
    </source>
</evidence>
<evidence type="ECO:0000259" key="5">
    <source>
        <dbReference type="Pfam" id="PF00206"/>
    </source>
</evidence>
<evidence type="ECO:0000256" key="3">
    <source>
        <dbReference type="ARBA" id="ARBA00023239"/>
    </source>
</evidence>
<sequence>MSDYRIESDTLGNVKVPKNALWGAQTERSRHNFPVGPKMPVLVIRALINIKASAAEVSVQQKTIEKQKGALIEKAAARLLELSDEQLMQNFPLHIYQTGSGTQTNMNVNEVIAHVAKQIDPNTEILPNDDVNHSQSSNDTFPTAMNIASLVAINQLLPELQHLIKVMQRLQKKYWDVVKIGRTHLQDATPMTFGQEVSGWASTIQHDLQFVADNSKSLLGLPIGGTAVGTGLNTAQNFDVEMVKNLGDKYHEPFEVENKFYGLASHSALTMTHGAVRTLATDLMKIANDIKFLASGPRAGYGEITIPANEPGSSIMPGKVNPTQGEAMDMVVARIMGNDTTIEMANTQGNFEMNVYKPIIIECFLDSVQSLTGILSHFTDLMVDGIEVNQDRMEELVHNSLMTVTALSPHIGYHRAAEIAQAALNGKTDLRQAAVESGYVTGSDFDKWVKPLEMTNHNRKQ</sequence>
<dbReference type="PANTHER" id="PTHR11444:SF1">
    <property type="entry name" value="FUMARATE HYDRATASE, MITOCHONDRIAL"/>
    <property type="match status" value="1"/>
</dbReference>
<dbReference type="FunFam" id="1.20.200.10:FF:000001">
    <property type="entry name" value="Fumarate hydratase, mitochondrial"/>
    <property type="match status" value="1"/>
</dbReference>
<keyword evidence="4" id="KW-0963">Cytoplasm</keyword>
<comment type="miscellaneous">
    <text evidence="4">There are 2 substrate-binding sites: the catalytic A site, and the non-catalytic B site that may play a role in the transfer of substrate or product between the active site and the solvent. Alternatively, the B site may bind allosteric effectors.</text>
</comment>
<evidence type="ECO:0000256" key="1">
    <source>
        <dbReference type="ARBA" id="ARBA00001494"/>
    </source>
</evidence>
<dbReference type="RefSeq" id="WP_039144049.1">
    <property type="nucleotide sequence ID" value="NZ_JOJZ01000013.1"/>
</dbReference>
<feature type="active site" description="Proton donor/acceptor" evidence="4">
    <location>
        <position position="184"/>
    </location>
</feature>
<evidence type="ECO:0000259" key="6">
    <source>
        <dbReference type="Pfam" id="PF10415"/>
    </source>
</evidence>
<reference evidence="7 8" key="1">
    <citation type="submission" date="2014-06" db="EMBL/GenBank/DDBJ databases">
        <title>Functional and comparative genomic analyses of the Drosophila gut microbiota identify candidate symbiosis factors.</title>
        <authorList>
            <person name="Newell P.D."/>
            <person name="Chaston J.M."/>
            <person name="Douglas A.E."/>
        </authorList>
    </citation>
    <scope>NUCLEOTIDE SEQUENCE [LARGE SCALE GENOMIC DNA]</scope>
    <source>
        <strain evidence="7 8">DmCS_002</strain>
    </source>
</reference>
<comment type="pathway">
    <text evidence="4">Carbohydrate metabolism; tricarboxylic acid cycle; (S)-malate from fumarate: step 1/1.</text>
</comment>
<dbReference type="GO" id="GO:0006108">
    <property type="term" value="P:malate metabolic process"/>
    <property type="evidence" value="ECO:0007669"/>
    <property type="project" value="TreeGrafter"/>
</dbReference>
<dbReference type="GO" id="GO:0004333">
    <property type="term" value="F:fumarate hydratase activity"/>
    <property type="evidence" value="ECO:0007669"/>
    <property type="project" value="UniProtKB-UniRule"/>
</dbReference>
<feature type="site" description="Important for catalytic activity" evidence="4">
    <location>
        <position position="326"/>
    </location>
</feature>
<dbReference type="InterPro" id="IPR018951">
    <property type="entry name" value="Fumarase_C_C"/>
</dbReference>
<dbReference type="OrthoDB" id="9802809at2"/>
<dbReference type="GO" id="GO:0008797">
    <property type="term" value="F:aspartate ammonia-lyase activity"/>
    <property type="evidence" value="ECO:0007669"/>
    <property type="project" value="UniProtKB-EC"/>
</dbReference>
<dbReference type="PROSITE" id="PS00163">
    <property type="entry name" value="FUMARATE_LYASES"/>
    <property type="match status" value="1"/>
</dbReference>
<dbReference type="InterPro" id="IPR022761">
    <property type="entry name" value="Fumarate_lyase_N"/>
</dbReference>
<comment type="caution">
    <text evidence="7">The sequence shown here is derived from an EMBL/GenBank/DDBJ whole genome shotgun (WGS) entry which is preliminary data.</text>
</comment>
<comment type="catalytic activity">
    <reaction evidence="4">
        <text>(S)-malate = fumarate + H2O</text>
        <dbReference type="Rhea" id="RHEA:12460"/>
        <dbReference type="ChEBI" id="CHEBI:15377"/>
        <dbReference type="ChEBI" id="CHEBI:15589"/>
        <dbReference type="ChEBI" id="CHEBI:29806"/>
        <dbReference type="EC" id="4.2.1.2"/>
    </reaction>
</comment>
<dbReference type="Pfam" id="PF00206">
    <property type="entry name" value="Lyase_1"/>
    <property type="match status" value="1"/>
</dbReference>
<feature type="domain" description="Fumarate lyase N-terminal" evidence="5">
    <location>
        <begin position="12"/>
        <end position="337"/>
    </location>
</feature>
<protein>
    <recommendedName>
        <fullName evidence="4">Fumarate hydratase class II</fullName>
        <shortName evidence="4">Fumarase C</shortName>
        <ecNumber evidence="4">4.2.1.2</ecNumber>
    </recommendedName>
    <alternativeName>
        <fullName evidence="4">Aerobic fumarase</fullName>
    </alternativeName>
    <alternativeName>
        <fullName evidence="4">Iron-independent fumarase</fullName>
    </alternativeName>
</protein>
<gene>
    <name evidence="4" type="primary">fumC</name>
    <name evidence="7" type="ORF">LfDm3_0618</name>
</gene>
<dbReference type="Gene3D" id="1.10.40.30">
    <property type="entry name" value="Fumarase/aspartase (C-terminal domain)"/>
    <property type="match status" value="1"/>
</dbReference>
<feature type="active site" evidence="4">
    <location>
        <position position="313"/>
    </location>
</feature>
<feature type="binding site" evidence="4">
    <location>
        <begin position="136"/>
        <end position="138"/>
    </location>
    <ligand>
        <name>substrate</name>
    </ligand>
</feature>
<comment type="caution">
    <text evidence="4">Lacks conserved residue(s) required for the propagation of feature annotation.</text>
</comment>
<evidence type="ECO:0000313" key="7">
    <source>
        <dbReference type="EMBL" id="KID41950.1"/>
    </source>
</evidence>